<feature type="transmembrane region" description="Helical" evidence="1">
    <location>
        <begin position="12"/>
        <end position="31"/>
    </location>
</feature>
<accession>A0A4Y7S3D9</accession>
<dbReference type="Proteomes" id="UP000298030">
    <property type="component" value="Unassembled WGS sequence"/>
</dbReference>
<name>A0A4Y7S3D9_COPMI</name>
<sequence length="164" mass="18051">MAAGTCSDLPTVVPVLMCLSSLLSSGCTAYWTKRLVAMRCECHELLCGSSTYTSIYCAQSPGERTTSPQLAKSKLMEGAKKPQVGISPAARNRRAPFAPMNTCKRDYRGASLKSLTDISWLEHATIYMMSDFSHSASLAFRRHPQPSLHVALLVWLGNVEHMLR</sequence>
<evidence type="ECO:0000313" key="2">
    <source>
        <dbReference type="EMBL" id="TEB15818.1"/>
    </source>
</evidence>
<proteinExistence type="predicted"/>
<keyword evidence="1" id="KW-1133">Transmembrane helix</keyword>
<keyword evidence="1" id="KW-0812">Transmembrane</keyword>
<dbReference type="AlphaFoldDB" id="A0A4Y7S3D9"/>
<organism evidence="2 3">
    <name type="scientific">Coprinellus micaceus</name>
    <name type="common">Glistening ink-cap mushroom</name>
    <name type="synonym">Coprinus micaceus</name>
    <dbReference type="NCBI Taxonomy" id="71717"/>
    <lineage>
        <taxon>Eukaryota</taxon>
        <taxon>Fungi</taxon>
        <taxon>Dikarya</taxon>
        <taxon>Basidiomycota</taxon>
        <taxon>Agaricomycotina</taxon>
        <taxon>Agaricomycetes</taxon>
        <taxon>Agaricomycetidae</taxon>
        <taxon>Agaricales</taxon>
        <taxon>Agaricineae</taxon>
        <taxon>Psathyrellaceae</taxon>
        <taxon>Coprinellus</taxon>
    </lineage>
</organism>
<comment type="caution">
    <text evidence="2">The sequence shown here is derived from an EMBL/GenBank/DDBJ whole genome shotgun (WGS) entry which is preliminary data.</text>
</comment>
<evidence type="ECO:0000313" key="3">
    <source>
        <dbReference type="Proteomes" id="UP000298030"/>
    </source>
</evidence>
<reference evidence="2 3" key="1">
    <citation type="journal article" date="2019" name="Nat. Ecol. Evol.">
        <title>Megaphylogeny resolves global patterns of mushroom evolution.</title>
        <authorList>
            <person name="Varga T."/>
            <person name="Krizsan K."/>
            <person name="Foldi C."/>
            <person name="Dima B."/>
            <person name="Sanchez-Garcia M."/>
            <person name="Sanchez-Ramirez S."/>
            <person name="Szollosi G.J."/>
            <person name="Szarkandi J.G."/>
            <person name="Papp V."/>
            <person name="Albert L."/>
            <person name="Andreopoulos W."/>
            <person name="Angelini C."/>
            <person name="Antonin V."/>
            <person name="Barry K.W."/>
            <person name="Bougher N.L."/>
            <person name="Buchanan P."/>
            <person name="Buyck B."/>
            <person name="Bense V."/>
            <person name="Catcheside P."/>
            <person name="Chovatia M."/>
            <person name="Cooper J."/>
            <person name="Damon W."/>
            <person name="Desjardin D."/>
            <person name="Finy P."/>
            <person name="Geml J."/>
            <person name="Haridas S."/>
            <person name="Hughes K."/>
            <person name="Justo A."/>
            <person name="Karasinski D."/>
            <person name="Kautmanova I."/>
            <person name="Kiss B."/>
            <person name="Kocsube S."/>
            <person name="Kotiranta H."/>
            <person name="LaButti K.M."/>
            <person name="Lechner B.E."/>
            <person name="Liimatainen K."/>
            <person name="Lipzen A."/>
            <person name="Lukacs Z."/>
            <person name="Mihaltcheva S."/>
            <person name="Morgado L.N."/>
            <person name="Niskanen T."/>
            <person name="Noordeloos M.E."/>
            <person name="Ohm R.A."/>
            <person name="Ortiz-Santana B."/>
            <person name="Ovrebo C."/>
            <person name="Racz N."/>
            <person name="Riley R."/>
            <person name="Savchenko A."/>
            <person name="Shiryaev A."/>
            <person name="Soop K."/>
            <person name="Spirin V."/>
            <person name="Szebenyi C."/>
            <person name="Tomsovsky M."/>
            <person name="Tulloss R.E."/>
            <person name="Uehling J."/>
            <person name="Grigoriev I.V."/>
            <person name="Vagvolgyi C."/>
            <person name="Papp T."/>
            <person name="Martin F.M."/>
            <person name="Miettinen O."/>
            <person name="Hibbett D.S."/>
            <person name="Nagy L.G."/>
        </authorList>
    </citation>
    <scope>NUCLEOTIDE SEQUENCE [LARGE SCALE GENOMIC DNA]</scope>
    <source>
        <strain evidence="2 3">FP101781</strain>
    </source>
</reference>
<evidence type="ECO:0000256" key="1">
    <source>
        <dbReference type="SAM" id="Phobius"/>
    </source>
</evidence>
<keyword evidence="1" id="KW-0472">Membrane</keyword>
<dbReference type="EMBL" id="QPFP01000345">
    <property type="protein sequence ID" value="TEB15818.1"/>
    <property type="molecule type" value="Genomic_DNA"/>
</dbReference>
<gene>
    <name evidence="2" type="ORF">FA13DRAFT_822448</name>
</gene>
<protein>
    <submittedName>
        <fullName evidence="2">Uncharacterized protein</fullName>
    </submittedName>
</protein>
<keyword evidence="3" id="KW-1185">Reference proteome</keyword>